<dbReference type="FunFam" id="3.40.605.10:FF:000004">
    <property type="entry name" value="Aldehyde dehydrogenase"/>
    <property type="match status" value="1"/>
</dbReference>
<evidence type="ECO:0000256" key="5">
    <source>
        <dbReference type="PIRSR" id="PIRSR036492-1"/>
    </source>
</evidence>
<evidence type="ECO:0000256" key="1">
    <source>
        <dbReference type="ARBA" id="ARBA00009986"/>
    </source>
</evidence>
<dbReference type="AlphaFoldDB" id="A0A1I2PLH7"/>
<evidence type="ECO:0000256" key="4">
    <source>
        <dbReference type="PIRNR" id="PIRNR036492"/>
    </source>
</evidence>
<dbReference type="Gene3D" id="3.40.309.10">
    <property type="entry name" value="Aldehyde Dehydrogenase, Chain A, domain 2"/>
    <property type="match status" value="1"/>
</dbReference>
<dbReference type="SUPFAM" id="SSF53720">
    <property type="entry name" value="ALDH-like"/>
    <property type="match status" value="1"/>
</dbReference>
<dbReference type="eggNOG" id="COG1012">
    <property type="taxonomic scope" value="Bacteria"/>
</dbReference>
<dbReference type="PANTHER" id="PTHR43570">
    <property type="entry name" value="ALDEHYDE DEHYDROGENASE"/>
    <property type="match status" value="1"/>
</dbReference>
<feature type="active site" evidence="5 6">
    <location>
        <position position="251"/>
    </location>
</feature>
<dbReference type="PANTHER" id="PTHR43570:SF16">
    <property type="entry name" value="ALDEHYDE DEHYDROGENASE TYPE III, ISOFORM Q"/>
    <property type="match status" value="1"/>
</dbReference>
<dbReference type="CDD" id="cd07136">
    <property type="entry name" value="ALDH_YwdH-P39616"/>
    <property type="match status" value="1"/>
</dbReference>
<evidence type="ECO:0000256" key="7">
    <source>
        <dbReference type="RuleBase" id="RU003345"/>
    </source>
</evidence>
<dbReference type="Pfam" id="PF00171">
    <property type="entry name" value="Aldedh"/>
    <property type="match status" value="1"/>
</dbReference>
<evidence type="ECO:0000256" key="2">
    <source>
        <dbReference type="ARBA" id="ARBA00023002"/>
    </source>
</evidence>
<accession>A0A1I2PLH7</accession>
<dbReference type="InterPro" id="IPR012394">
    <property type="entry name" value="Aldehyde_DH_NAD(P)"/>
</dbReference>
<gene>
    <name evidence="9" type="ORF">SAMN04487885_12913</name>
</gene>
<evidence type="ECO:0000313" key="10">
    <source>
        <dbReference type="Proteomes" id="UP000182135"/>
    </source>
</evidence>
<comment type="similarity">
    <text evidence="1 4 7">Belongs to the aldehyde dehydrogenase family.</text>
</comment>
<organism evidence="9 10">
    <name type="scientific">Clostridium cadaveris</name>
    <dbReference type="NCBI Taxonomy" id="1529"/>
    <lineage>
        <taxon>Bacteria</taxon>
        <taxon>Bacillati</taxon>
        <taxon>Bacillota</taxon>
        <taxon>Clostridia</taxon>
        <taxon>Eubacteriales</taxon>
        <taxon>Clostridiaceae</taxon>
        <taxon>Clostridium</taxon>
    </lineage>
</organism>
<dbReference type="PROSITE" id="PS00687">
    <property type="entry name" value="ALDEHYDE_DEHYDR_GLU"/>
    <property type="match status" value="1"/>
</dbReference>
<feature type="domain" description="Aldehyde dehydrogenase" evidence="8">
    <location>
        <begin position="42"/>
        <end position="469"/>
    </location>
</feature>
<protein>
    <recommendedName>
        <fullName evidence="4">Aldehyde dehydrogenase</fullName>
    </recommendedName>
</protein>
<dbReference type="InterPro" id="IPR016162">
    <property type="entry name" value="Ald_DH_N"/>
</dbReference>
<name>A0A1I2PLH7_9CLOT</name>
<dbReference type="InterPro" id="IPR015590">
    <property type="entry name" value="Aldehyde_DH_dom"/>
</dbReference>
<dbReference type="InterPro" id="IPR016160">
    <property type="entry name" value="Ald_DH_CS_CYS"/>
</dbReference>
<dbReference type="GO" id="GO:0005737">
    <property type="term" value="C:cytoplasm"/>
    <property type="evidence" value="ECO:0007669"/>
    <property type="project" value="TreeGrafter"/>
</dbReference>
<dbReference type="EMBL" id="FOOE01000029">
    <property type="protein sequence ID" value="SFG14847.1"/>
    <property type="molecule type" value="Genomic_DNA"/>
</dbReference>
<evidence type="ECO:0000313" key="9">
    <source>
        <dbReference type="EMBL" id="SFG14847.1"/>
    </source>
</evidence>
<keyword evidence="3" id="KW-0520">NAD</keyword>
<evidence type="ECO:0000259" key="8">
    <source>
        <dbReference type="Pfam" id="PF00171"/>
    </source>
</evidence>
<dbReference type="Gene3D" id="3.40.605.10">
    <property type="entry name" value="Aldehyde Dehydrogenase, Chain A, domain 1"/>
    <property type="match status" value="1"/>
</dbReference>
<proteinExistence type="inferred from homology"/>
<keyword evidence="2 4" id="KW-0560">Oxidoreductase</keyword>
<dbReference type="InterPro" id="IPR016161">
    <property type="entry name" value="Ald_DH/histidinol_DH"/>
</dbReference>
<evidence type="ECO:0000256" key="3">
    <source>
        <dbReference type="ARBA" id="ARBA00023027"/>
    </source>
</evidence>
<dbReference type="GO" id="GO:0006081">
    <property type="term" value="P:aldehyde metabolic process"/>
    <property type="evidence" value="ECO:0007669"/>
    <property type="project" value="InterPro"/>
</dbReference>
<dbReference type="InterPro" id="IPR029510">
    <property type="entry name" value="Ald_DH_CS_GLU"/>
</dbReference>
<dbReference type="PROSITE" id="PS00070">
    <property type="entry name" value="ALDEHYDE_DEHYDR_CYS"/>
    <property type="match status" value="1"/>
</dbReference>
<evidence type="ECO:0000256" key="6">
    <source>
        <dbReference type="PROSITE-ProRule" id="PRU10007"/>
    </source>
</evidence>
<sequence>MTLYGRDNIISSKLSSKTSLDVLSWGWSNAIVLYFIGGLAVNLNEIVESQRKYYNQGETLDVSFRIAMLKKLKNSILAYEENLYDALWQDLRKSKFESYETEIGLVIDEIDLSIKKLRSWAKPKRKRTPMVHFLSYSYRYPNPYGVVLIMSPWNYPFQLTMSPLVGAIAAGNCAVIKPSKYSKATSEIMEKIIEDTFKVNYVSVVEREGGRESIQNILKERYDYIFFTGGTTVGKVVMESASKNLTPVTLELGGKSPCIVDSDANIDLAAKRIVWGKFLNCGQTCVAPDYLWVQKDVKYKLLDRMGYYITEFYGENPNISPDYPRIINDRQFDRLISYLKKGNVVIGGVYDKETRYISPTIIDNVEWDYEIMKDEIFGPIMPVLEFSTIEEVIDKLRGKEKPLAFYYFTKSKDKEKNMMIKTTSGGGCINDTIIHVASHHVPFGGVGASGMGAYHGKASFDTFTHYKSIIKKSNLLDIRFRYAPYAGKLKWLKKIMG</sequence>
<dbReference type="STRING" id="1529.SAMN04487885_12913"/>
<dbReference type="PIRSF" id="PIRSF036492">
    <property type="entry name" value="ALDH"/>
    <property type="match status" value="1"/>
</dbReference>
<feature type="active site" evidence="5">
    <location>
        <position position="285"/>
    </location>
</feature>
<dbReference type="FunFam" id="3.40.309.10:FF:000003">
    <property type="entry name" value="Aldehyde dehydrogenase"/>
    <property type="match status" value="1"/>
</dbReference>
<dbReference type="Proteomes" id="UP000182135">
    <property type="component" value="Unassembled WGS sequence"/>
</dbReference>
<keyword evidence="10" id="KW-1185">Reference proteome</keyword>
<reference evidence="9 10" key="1">
    <citation type="submission" date="2016-10" db="EMBL/GenBank/DDBJ databases">
        <authorList>
            <person name="de Groot N.N."/>
        </authorList>
    </citation>
    <scope>NUCLEOTIDE SEQUENCE [LARGE SCALE GENOMIC DNA]</scope>
    <source>
        <strain evidence="9 10">NLAE-zl-G419</strain>
    </source>
</reference>
<dbReference type="InterPro" id="IPR016163">
    <property type="entry name" value="Ald_DH_C"/>
</dbReference>
<dbReference type="GO" id="GO:0004029">
    <property type="term" value="F:aldehyde dehydrogenase (NAD+) activity"/>
    <property type="evidence" value="ECO:0007669"/>
    <property type="project" value="TreeGrafter"/>
</dbReference>